<dbReference type="PROSITE" id="PS50835">
    <property type="entry name" value="IG_LIKE"/>
    <property type="match status" value="2"/>
</dbReference>
<feature type="region of interest" description="Disordered" evidence="17">
    <location>
        <begin position="322"/>
        <end position="352"/>
    </location>
</feature>
<feature type="signal peptide" evidence="19">
    <location>
        <begin position="1"/>
        <end position="21"/>
    </location>
</feature>
<keyword evidence="15" id="KW-0393">Immunoglobulin domain</keyword>
<evidence type="ECO:0000256" key="1">
    <source>
        <dbReference type="ARBA" id="ARBA00004435"/>
    </source>
</evidence>
<evidence type="ECO:0000259" key="20">
    <source>
        <dbReference type="PROSITE" id="PS50835"/>
    </source>
</evidence>
<keyword evidence="13 22" id="KW-0675">Receptor</keyword>
<dbReference type="GeneID" id="117669337"/>
<keyword evidence="12" id="KW-1015">Disulfide bond</keyword>
<evidence type="ECO:0000256" key="10">
    <source>
        <dbReference type="ARBA" id="ARBA00022989"/>
    </source>
</evidence>
<dbReference type="GO" id="GO:0050839">
    <property type="term" value="F:cell adhesion molecule binding"/>
    <property type="evidence" value="ECO:0007669"/>
    <property type="project" value="TreeGrafter"/>
</dbReference>
<evidence type="ECO:0000256" key="9">
    <source>
        <dbReference type="ARBA" id="ARBA00022949"/>
    </source>
</evidence>
<feature type="region of interest" description="Disordered" evidence="17">
    <location>
        <begin position="277"/>
        <end position="307"/>
    </location>
</feature>
<dbReference type="AlphaFoldDB" id="A0A6P9CKG6"/>
<dbReference type="KEGG" id="pgut:117669337"/>
<dbReference type="Gene3D" id="2.60.40.10">
    <property type="entry name" value="Immunoglobulins"/>
    <property type="match status" value="2"/>
</dbReference>
<gene>
    <name evidence="22" type="primary">CXADR</name>
</gene>
<keyword evidence="3" id="KW-0796">Tight junction</keyword>
<evidence type="ECO:0000256" key="17">
    <source>
        <dbReference type="SAM" id="MobiDB-lite"/>
    </source>
</evidence>
<keyword evidence="6 19" id="KW-0732">Signal</keyword>
<keyword evidence="11 18" id="KW-0472">Membrane</keyword>
<feature type="compositionally biased region" description="Polar residues" evidence="17">
    <location>
        <begin position="285"/>
        <end position="307"/>
    </location>
</feature>
<dbReference type="SMART" id="SM00408">
    <property type="entry name" value="IGc2"/>
    <property type="match status" value="2"/>
</dbReference>
<accession>A0A6P9CKG6</accession>
<dbReference type="SMART" id="SM00409">
    <property type="entry name" value="IG"/>
    <property type="match status" value="2"/>
</dbReference>
<dbReference type="PANTHER" id="PTHR44468:SF3">
    <property type="entry name" value="COXSACKIEVIRUS AND ADENOVIRUS RECEPTOR"/>
    <property type="match status" value="1"/>
</dbReference>
<dbReference type="InterPro" id="IPR003598">
    <property type="entry name" value="Ig_sub2"/>
</dbReference>
<evidence type="ECO:0000256" key="19">
    <source>
        <dbReference type="SAM" id="SignalP"/>
    </source>
</evidence>
<dbReference type="GO" id="GO:0034109">
    <property type="term" value="P:homotypic cell-cell adhesion"/>
    <property type="evidence" value="ECO:0007669"/>
    <property type="project" value="TreeGrafter"/>
</dbReference>
<dbReference type="InterPro" id="IPR013783">
    <property type="entry name" value="Ig-like_fold"/>
</dbReference>
<evidence type="ECO:0000313" key="22">
    <source>
        <dbReference type="RefSeq" id="XP_034279616.1"/>
    </source>
</evidence>
<keyword evidence="8" id="KW-0130">Cell adhesion</keyword>
<dbReference type="OrthoDB" id="8902063at2759"/>
<sequence>MASLLPLLWAATFLCADLIEGVTITSTEQTTVTKAQGDKVTLLCTFTLATADTSADEVEWSILPPQGEEPVIIYNEGKLYDKYAMMGRVQFAKQNPTSGNASIDILNLKPEDTGTYQCKVRKLPSIKTHRVHLIVLEKPMKTKCHIEGSQEIGSDLTLKCKSQEGSPIIVYSWEKITGSQELPATALPNENTGDLFVKNASQTYSGTYTCLAYNKVGRDECSVILSIVPPIDRAGTIAGAVIGTLLALSLMAFIIFCCYKKRRDTKYEKEVHHDIREDVPPPKSRASTARSYIGSNRSSLGSMSPSNMDGFTKTQYNKVPSEDFERTPSQNQYFDPPKITEKRRRLRKSERMPSNMQSLADFFLKYLMNS</sequence>
<feature type="domain" description="Ig-like" evidence="20">
    <location>
        <begin position="20"/>
        <end position="120"/>
    </location>
</feature>
<dbReference type="InterPro" id="IPR036179">
    <property type="entry name" value="Ig-like_dom_sf"/>
</dbReference>
<evidence type="ECO:0000256" key="13">
    <source>
        <dbReference type="ARBA" id="ARBA00023170"/>
    </source>
</evidence>
<dbReference type="GO" id="GO:0014704">
    <property type="term" value="C:intercalated disc"/>
    <property type="evidence" value="ECO:0007669"/>
    <property type="project" value="TreeGrafter"/>
</dbReference>
<feature type="chain" id="PRO_5027625204" evidence="19">
    <location>
        <begin position="22"/>
        <end position="370"/>
    </location>
</feature>
<keyword evidence="7" id="KW-0677">Repeat</keyword>
<dbReference type="Proteomes" id="UP001652622">
    <property type="component" value="Unplaced"/>
</dbReference>
<dbReference type="InterPro" id="IPR052307">
    <property type="entry name" value="EJ_Adhesion_Regulator"/>
</dbReference>
<dbReference type="InParanoid" id="A0A6P9CKG6"/>
<feature type="transmembrane region" description="Helical" evidence="18">
    <location>
        <begin position="237"/>
        <end position="259"/>
    </location>
</feature>
<evidence type="ECO:0000256" key="5">
    <source>
        <dbReference type="ARBA" id="ARBA00022692"/>
    </source>
</evidence>
<dbReference type="InterPro" id="IPR013106">
    <property type="entry name" value="Ig_V-set"/>
</dbReference>
<dbReference type="CTD" id="1525"/>
<keyword evidence="4" id="KW-1003">Cell membrane</keyword>
<dbReference type="InterPro" id="IPR007110">
    <property type="entry name" value="Ig-like_dom"/>
</dbReference>
<evidence type="ECO:0000256" key="18">
    <source>
        <dbReference type="SAM" id="Phobius"/>
    </source>
</evidence>
<proteinExistence type="predicted"/>
<evidence type="ECO:0000256" key="11">
    <source>
        <dbReference type="ARBA" id="ARBA00023136"/>
    </source>
</evidence>
<dbReference type="GO" id="GO:0016323">
    <property type="term" value="C:basolateral plasma membrane"/>
    <property type="evidence" value="ECO:0007669"/>
    <property type="project" value="UniProtKB-SubCell"/>
</dbReference>
<evidence type="ECO:0000313" key="21">
    <source>
        <dbReference type="Proteomes" id="UP001652622"/>
    </source>
</evidence>
<dbReference type="SMART" id="SM00406">
    <property type="entry name" value="IGv"/>
    <property type="match status" value="1"/>
</dbReference>
<evidence type="ECO:0000256" key="7">
    <source>
        <dbReference type="ARBA" id="ARBA00022737"/>
    </source>
</evidence>
<reference evidence="22" key="1">
    <citation type="submission" date="2025-08" db="UniProtKB">
        <authorList>
            <consortium name="RefSeq"/>
        </authorList>
    </citation>
    <scope>IDENTIFICATION</scope>
    <source>
        <tissue evidence="22">Blood</tissue>
    </source>
</reference>
<evidence type="ECO:0000256" key="2">
    <source>
        <dbReference type="ARBA" id="ARBA00004536"/>
    </source>
</evidence>
<protein>
    <submittedName>
        <fullName evidence="22">Coxsackievirus and adenovirus receptor isoform X1</fullName>
    </submittedName>
</protein>
<feature type="domain" description="Ig-like" evidence="20">
    <location>
        <begin position="139"/>
        <end position="226"/>
    </location>
</feature>
<dbReference type="GO" id="GO:0005923">
    <property type="term" value="C:bicellular tight junction"/>
    <property type="evidence" value="ECO:0007669"/>
    <property type="project" value="UniProtKB-SubCell"/>
</dbReference>
<dbReference type="PANTHER" id="PTHR44468">
    <property type="entry name" value="COXSACKIEVIRUS AND ADENOVIRUS RECEPTOR-RELATED"/>
    <property type="match status" value="1"/>
</dbReference>
<name>A0A6P9CKG6_PANGU</name>
<dbReference type="GO" id="GO:0005912">
    <property type="term" value="C:adherens junction"/>
    <property type="evidence" value="ECO:0007669"/>
    <property type="project" value="UniProtKB-SubCell"/>
</dbReference>
<dbReference type="OMA" id="GTKPMQY"/>
<dbReference type="RefSeq" id="XP_034279616.1">
    <property type="nucleotide sequence ID" value="XM_034423725.2"/>
</dbReference>
<evidence type="ECO:0000256" key="12">
    <source>
        <dbReference type="ARBA" id="ARBA00023157"/>
    </source>
</evidence>
<evidence type="ECO:0000256" key="16">
    <source>
        <dbReference type="ARBA" id="ARBA00023768"/>
    </source>
</evidence>
<keyword evidence="5 18" id="KW-0812">Transmembrane</keyword>
<keyword evidence="21" id="KW-1185">Reference proteome</keyword>
<dbReference type="Pfam" id="PF13927">
    <property type="entry name" value="Ig_3"/>
    <property type="match status" value="1"/>
</dbReference>
<dbReference type="SUPFAM" id="SSF48726">
    <property type="entry name" value="Immunoglobulin"/>
    <property type="match status" value="2"/>
</dbReference>
<dbReference type="FunFam" id="2.60.40.10:FF:000095">
    <property type="entry name" value="immunoglobulin superfamily member 11 isoform X1"/>
    <property type="match status" value="1"/>
</dbReference>
<comment type="subcellular location">
    <subcellularLocation>
        <location evidence="16">Basolateral cell membrane</location>
        <topology evidence="16">Single-pass type I membrane protein</topology>
    </subcellularLocation>
    <subcellularLocation>
        <location evidence="2">Cell junction</location>
        <location evidence="2">Adherens junction</location>
    </subcellularLocation>
    <subcellularLocation>
        <location evidence="1">Cell junction</location>
        <location evidence="1">Tight junction</location>
    </subcellularLocation>
</comment>
<keyword evidence="9" id="KW-0965">Cell junction</keyword>
<dbReference type="InterPro" id="IPR003599">
    <property type="entry name" value="Ig_sub"/>
</dbReference>
<keyword evidence="10 18" id="KW-1133">Transmembrane helix</keyword>
<evidence type="ECO:0000256" key="4">
    <source>
        <dbReference type="ARBA" id="ARBA00022475"/>
    </source>
</evidence>
<keyword evidence="14" id="KW-0325">Glycoprotein</keyword>
<dbReference type="Pfam" id="PF07686">
    <property type="entry name" value="V-set"/>
    <property type="match status" value="1"/>
</dbReference>
<evidence type="ECO:0000256" key="14">
    <source>
        <dbReference type="ARBA" id="ARBA00023180"/>
    </source>
</evidence>
<organism evidence="21 22">
    <name type="scientific">Pantherophis guttatus</name>
    <name type="common">Corn snake</name>
    <name type="synonym">Elaphe guttata</name>
    <dbReference type="NCBI Taxonomy" id="94885"/>
    <lineage>
        <taxon>Eukaryota</taxon>
        <taxon>Metazoa</taxon>
        <taxon>Chordata</taxon>
        <taxon>Craniata</taxon>
        <taxon>Vertebrata</taxon>
        <taxon>Euteleostomi</taxon>
        <taxon>Lepidosauria</taxon>
        <taxon>Squamata</taxon>
        <taxon>Bifurcata</taxon>
        <taxon>Unidentata</taxon>
        <taxon>Episquamata</taxon>
        <taxon>Toxicofera</taxon>
        <taxon>Serpentes</taxon>
        <taxon>Colubroidea</taxon>
        <taxon>Colubridae</taxon>
        <taxon>Colubrinae</taxon>
        <taxon>Pantherophis</taxon>
    </lineage>
</organism>
<evidence type="ECO:0000256" key="15">
    <source>
        <dbReference type="ARBA" id="ARBA00023319"/>
    </source>
</evidence>
<evidence type="ECO:0000256" key="6">
    <source>
        <dbReference type="ARBA" id="ARBA00022729"/>
    </source>
</evidence>
<evidence type="ECO:0000256" key="8">
    <source>
        <dbReference type="ARBA" id="ARBA00022889"/>
    </source>
</evidence>
<evidence type="ECO:0000256" key="3">
    <source>
        <dbReference type="ARBA" id="ARBA00022427"/>
    </source>
</evidence>